<reference evidence="1 2" key="1">
    <citation type="submission" date="2022-04" db="EMBL/GenBank/DDBJ databases">
        <title>Genome sequence of soybean root-associated Caulobacter segnis RL271.</title>
        <authorList>
            <person name="Longley R."/>
            <person name="Bonito G."/>
            <person name="Trigodet F."/>
            <person name="Crosson S."/>
            <person name="Fiebig A."/>
        </authorList>
    </citation>
    <scope>NUCLEOTIDE SEQUENCE [LARGE SCALE GENOMIC DNA]</scope>
    <source>
        <strain evidence="1 2">RL271</strain>
    </source>
</reference>
<name>A0ABY4ZSH2_9CAUL</name>
<organism evidence="1 2">
    <name type="scientific">Caulobacter segnis</name>
    <dbReference type="NCBI Taxonomy" id="88688"/>
    <lineage>
        <taxon>Bacteria</taxon>
        <taxon>Pseudomonadati</taxon>
        <taxon>Pseudomonadota</taxon>
        <taxon>Alphaproteobacteria</taxon>
        <taxon>Caulobacterales</taxon>
        <taxon>Caulobacteraceae</taxon>
        <taxon>Caulobacter</taxon>
    </lineage>
</organism>
<evidence type="ECO:0008006" key="3">
    <source>
        <dbReference type="Google" id="ProtNLM"/>
    </source>
</evidence>
<gene>
    <name evidence="1" type="ORF">MZV50_22730</name>
</gene>
<accession>A0ABY4ZSH2</accession>
<dbReference type="EMBL" id="CP096040">
    <property type="protein sequence ID" value="USQ95334.1"/>
    <property type="molecule type" value="Genomic_DNA"/>
</dbReference>
<keyword evidence="2" id="KW-1185">Reference proteome</keyword>
<dbReference type="Proteomes" id="UP001057520">
    <property type="component" value="Chromosome"/>
</dbReference>
<proteinExistence type="predicted"/>
<evidence type="ECO:0000313" key="1">
    <source>
        <dbReference type="EMBL" id="USQ95334.1"/>
    </source>
</evidence>
<sequence length="89" mass="9521">MSGQILAQPLRPAGQRTIAQAAPPMVRFSITPTQQGIWLWRTFDQAGQLRAQGLASTRKQAAALVIRQILLVSARGATPPLPHLSAKAA</sequence>
<protein>
    <recommendedName>
        <fullName evidence="3">DUF1508 domain-containing protein</fullName>
    </recommendedName>
</protein>
<evidence type="ECO:0000313" key="2">
    <source>
        <dbReference type="Proteomes" id="UP001057520"/>
    </source>
</evidence>